<gene>
    <name evidence="1" type="ORF">GCM10016455_05750</name>
</gene>
<proteinExistence type="predicted"/>
<dbReference type="InterPro" id="IPR036388">
    <property type="entry name" value="WH-like_DNA-bd_sf"/>
</dbReference>
<dbReference type="EMBL" id="BNCH01000001">
    <property type="protein sequence ID" value="GHE88469.1"/>
    <property type="molecule type" value="Genomic_DNA"/>
</dbReference>
<dbReference type="InterPro" id="IPR036390">
    <property type="entry name" value="WH_DNA-bd_sf"/>
</dbReference>
<accession>A0ABQ3IN46</accession>
<name>A0ABQ3IN46_9RHOB</name>
<protein>
    <submittedName>
        <fullName evidence="1">Helix-turn-helix domain-containing protein</fullName>
    </submittedName>
</protein>
<dbReference type="Proteomes" id="UP000609802">
    <property type="component" value="Unassembled WGS sequence"/>
</dbReference>
<comment type="caution">
    <text evidence="1">The sequence shown here is derived from an EMBL/GenBank/DDBJ whole genome shotgun (WGS) entry which is preliminary data.</text>
</comment>
<reference evidence="2" key="1">
    <citation type="journal article" date="2019" name="Int. J. Syst. Evol. Microbiol.">
        <title>The Global Catalogue of Microorganisms (GCM) 10K type strain sequencing project: providing services to taxonomists for standard genome sequencing and annotation.</title>
        <authorList>
            <consortium name="The Broad Institute Genomics Platform"/>
            <consortium name="The Broad Institute Genome Sequencing Center for Infectious Disease"/>
            <person name="Wu L."/>
            <person name="Ma J."/>
        </authorList>
    </citation>
    <scope>NUCLEOTIDE SEQUENCE [LARGE SCALE GENOMIC DNA]</scope>
    <source>
        <strain evidence="2">KCTC 42443</strain>
    </source>
</reference>
<dbReference type="RefSeq" id="WP_191284958.1">
    <property type="nucleotide sequence ID" value="NZ_BNCH01000001.1"/>
</dbReference>
<dbReference type="SUPFAM" id="SSF46785">
    <property type="entry name" value="Winged helix' DNA-binding domain"/>
    <property type="match status" value="1"/>
</dbReference>
<organism evidence="1 2">
    <name type="scientific">Aliiroseovarius zhejiangensis</name>
    <dbReference type="NCBI Taxonomy" id="1632025"/>
    <lineage>
        <taxon>Bacteria</taxon>
        <taxon>Pseudomonadati</taxon>
        <taxon>Pseudomonadota</taxon>
        <taxon>Alphaproteobacteria</taxon>
        <taxon>Rhodobacterales</taxon>
        <taxon>Paracoccaceae</taxon>
        <taxon>Aliiroseovarius</taxon>
    </lineage>
</organism>
<evidence type="ECO:0000313" key="1">
    <source>
        <dbReference type="EMBL" id="GHE88469.1"/>
    </source>
</evidence>
<evidence type="ECO:0000313" key="2">
    <source>
        <dbReference type="Proteomes" id="UP000609802"/>
    </source>
</evidence>
<dbReference type="Pfam" id="PF13730">
    <property type="entry name" value="HTH_36"/>
    <property type="match status" value="1"/>
</dbReference>
<dbReference type="Gene3D" id="1.10.10.10">
    <property type="entry name" value="Winged helix-like DNA-binding domain superfamily/Winged helix DNA-binding domain"/>
    <property type="match status" value="1"/>
</dbReference>
<sequence length="283" mass="31150">MSHKATHWLAGIEPARLTHGEFRVLFHLCDCHNPSQGCFPKQAYLRDKTGLSNGGLNNALAALEEKRLILREKTYDKAKKKRGPTHYILGCDEDLTQDLTPLNGDSPNSTFQPNLTPLSGQTYLHSGGVSIKEEPVKEPVKEPCVSQGATHTGFDFQNFLDRFMAIYPRGGDPEATEDAMKAALDGGADPDHILAAARAYADEQKGNKPQYLAYSENWLRDERWKRHSAPKPAATEDDVLAKLAEAIKARMPWVATTTSAAKARDLIRRGLVTEAECKAAGVL</sequence>
<keyword evidence="2" id="KW-1185">Reference proteome</keyword>